<gene>
    <name evidence="2" type="ORF">JOC94_004391</name>
</gene>
<dbReference type="EMBL" id="JAFBFH010000045">
    <property type="protein sequence ID" value="MBM7717363.1"/>
    <property type="molecule type" value="Genomic_DNA"/>
</dbReference>
<feature type="transmembrane region" description="Helical" evidence="1">
    <location>
        <begin position="186"/>
        <end position="204"/>
    </location>
</feature>
<name>A0ABS2RCI0_9BACI</name>
<feature type="transmembrane region" description="Helical" evidence="1">
    <location>
        <begin position="148"/>
        <end position="174"/>
    </location>
</feature>
<feature type="transmembrane region" description="Helical" evidence="1">
    <location>
        <begin position="421"/>
        <end position="440"/>
    </location>
</feature>
<feature type="transmembrane region" description="Helical" evidence="1">
    <location>
        <begin position="66"/>
        <end position="88"/>
    </location>
</feature>
<keyword evidence="1" id="KW-0812">Transmembrane</keyword>
<keyword evidence="1" id="KW-1133">Transmembrane helix</keyword>
<feature type="transmembrane region" description="Helical" evidence="1">
    <location>
        <begin position="446"/>
        <end position="466"/>
    </location>
</feature>
<feature type="transmembrane region" description="Helical" evidence="1">
    <location>
        <begin position="117"/>
        <end position="142"/>
    </location>
</feature>
<organism evidence="2 3">
    <name type="scientific">Siminovitchia thermophila</name>
    <dbReference type="NCBI Taxonomy" id="1245522"/>
    <lineage>
        <taxon>Bacteria</taxon>
        <taxon>Bacillati</taxon>
        <taxon>Bacillota</taxon>
        <taxon>Bacilli</taxon>
        <taxon>Bacillales</taxon>
        <taxon>Bacillaceae</taxon>
        <taxon>Siminovitchia</taxon>
    </lineage>
</organism>
<sequence length="478" mass="55677">MKLKNIFNLQKLYFLFILRRILSVGILKEKIFKAFIFIATVVTITVTTFFLYNFLDDTDVSEQMNFIYFIIKMQGVNIIVWTMIIFVLTRMIFLKKGNFLKITNQLPITHNERNSSFIIFELLMSLTIIFLISIAVIIAVVLRTNFQYIPLLICTIFFTSLTGYLLLQLINSIIIYVLNLIKLEKVSALVSILSFIVMLAILYLDIMQSINNINFKTGEFNHWSQFYIELYSNYGFIVTSLIFVIIIFVLLFILFYIPNNFGSEDNLYLKIKKPTKLRLTMFNLYILQISRRVENITTLIIAYFLSISLLILDILNPLYAMFLVTTSGLYIYTQTDSIRINYYRFNYSAIKDYINLIISQYLYILITSLPILILGLIINKGNVNLYDTLIIFGQLLLIIILSTLIGILFPAKKDNPFSPIIGFLIIVIISGFISLILQFLNFSKLYNSILMMILYIFVIYISCLGLKKLKEEFLHEDS</sequence>
<evidence type="ECO:0000313" key="3">
    <source>
        <dbReference type="Proteomes" id="UP000823485"/>
    </source>
</evidence>
<dbReference type="Proteomes" id="UP000823485">
    <property type="component" value="Unassembled WGS sequence"/>
</dbReference>
<accession>A0ABS2RCI0</accession>
<evidence type="ECO:0000256" key="1">
    <source>
        <dbReference type="SAM" id="Phobius"/>
    </source>
</evidence>
<feature type="transmembrane region" description="Helical" evidence="1">
    <location>
        <begin position="34"/>
        <end position="54"/>
    </location>
</feature>
<dbReference type="RefSeq" id="WP_077113034.1">
    <property type="nucleotide sequence ID" value="NZ_JAFBFH010000045.1"/>
</dbReference>
<evidence type="ECO:0000313" key="2">
    <source>
        <dbReference type="EMBL" id="MBM7717363.1"/>
    </source>
</evidence>
<feature type="transmembrane region" description="Helical" evidence="1">
    <location>
        <begin position="234"/>
        <end position="257"/>
    </location>
</feature>
<keyword evidence="1" id="KW-0472">Membrane</keyword>
<feature type="transmembrane region" description="Helical" evidence="1">
    <location>
        <begin position="390"/>
        <end position="409"/>
    </location>
</feature>
<proteinExistence type="predicted"/>
<keyword evidence="3" id="KW-1185">Reference proteome</keyword>
<reference evidence="2 3" key="1">
    <citation type="submission" date="2021-01" db="EMBL/GenBank/DDBJ databases">
        <title>Genomic Encyclopedia of Type Strains, Phase IV (KMG-IV): sequencing the most valuable type-strain genomes for metagenomic binning, comparative biology and taxonomic classification.</title>
        <authorList>
            <person name="Goeker M."/>
        </authorList>
    </citation>
    <scope>NUCLEOTIDE SEQUENCE [LARGE SCALE GENOMIC DNA]</scope>
    <source>
        <strain evidence="2 3">DSM 105453</strain>
    </source>
</reference>
<protein>
    <submittedName>
        <fullName evidence="2">Uncharacterized protein</fullName>
    </submittedName>
</protein>
<feature type="transmembrane region" description="Helical" evidence="1">
    <location>
        <begin position="353"/>
        <end position="378"/>
    </location>
</feature>
<comment type="caution">
    <text evidence="2">The sequence shown here is derived from an EMBL/GenBank/DDBJ whole genome shotgun (WGS) entry which is preliminary data.</text>
</comment>
<feature type="transmembrane region" description="Helical" evidence="1">
    <location>
        <begin position="299"/>
        <end position="332"/>
    </location>
</feature>